<feature type="compositionally biased region" description="Basic and acidic residues" evidence="1">
    <location>
        <begin position="1"/>
        <end position="22"/>
    </location>
</feature>
<feature type="transmembrane region" description="Helical" evidence="2">
    <location>
        <begin position="62"/>
        <end position="82"/>
    </location>
</feature>
<organism evidence="3">
    <name type="scientific">freshwater metagenome</name>
    <dbReference type="NCBI Taxonomy" id="449393"/>
    <lineage>
        <taxon>unclassified sequences</taxon>
        <taxon>metagenomes</taxon>
        <taxon>ecological metagenomes</taxon>
    </lineage>
</organism>
<feature type="transmembrane region" description="Helical" evidence="2">
    <location>
        <begin position="202"/>
        <end position="223"/>
    </location>
</feature>
<evidence type="ECO:0000256" key="1">
    <source>
        <dbReference type="SAM" id="MobiDB-lite"/>
    </source>
</evidence>
<feature type="transmembrane region" description="Helical" evidence="2">
    <location>
        <begin position="89"/>
        <end position="107"/>
    </location>
</feature>
<dbReference type="EMBL" id="CAFAAJ010000021">
    <property type="protein sequence ID" value="CAB4793849.1"/>
    <property type="molecule type" value="Genomic_DNA"/>
</dbReference>
<protein>
    <submittedName>
        <fullName evidence="3">Unannotated protein</fullName>
    </submittedName>
</protein>
<feature type="region of interest" description="Disordered" evidence="1">
    <location>
        <begin position="1"/>
        <end position="27"/>
    </location>
</feature>
<gene>
    <name evidence="3" type="ORF">UFOPK3001_00487</name>
</gene>
<evidence type="ECO:0000313" key="3">
    <source>
        <dbReference type="EMBL" id="CAB4793849.1"/>
    </source>
</evidence>
<feature type="transmembrane region" description="Helical" evidence="2">
    <location>
        <begin position="230"/>
        <end position="250"/>
    </location>
</feature>
<proteinExistence type="predicted"/>
<feature type="transmembrane region" description="Helical" evidence="2">
    <location>
        <begin position="360"/>
        <end position="379"/>
    </location>
</feature>
<accession>A0A6J6XBZ9</accession>
<keyword evidence="2" id="KW-1133">Transmembrane helix</keyword>
<keyword evidence="2" id="KW-0812">Transmembrane</keyword>
<dbReference type="AlphaFoldDB" id="A0A6J6XBZ9"/>
<reference evidence="3" key="1">
    <citation type="submission" date="2020-05" db="EMBL/GenBank/DDBJ databases">
        <authorList>
            <person name="Chiriac C."/>
            <person name="Salcher M."/>
            <person name="Ghai R."/>
            <person name="Kavagutti S V."/>
        </authorList>
    </citation>
    <scope>NUCLEOTIDE SEQUENCE</scope>
</reference>
<sequence length="507" mass="55811">MQEHKMGFPDERMGRVDADPDPRPAPGLRHTPVSARWRWFVALWALSLLFHLANAGLTSRMFVSPTSASWWGGGIAVFAIVLMMRPDRLLPLLLVSLAVPVLAWLESPVMGNHWLVVTLVSLGVVVATVHSAVRGRSPAALDTTRVLEPMARGVFFVFYSFTTLSKVNRGFLDPIVSCGTYFTDETARSIGLGSLNTAGSPFWGRVVVMAIIVVELSVVALLVIHRTRVLGVFVAVVFHGIIGLDGLHSFADFSSLVYALLLLFLPVEFFTAVSARLGGLERFASRAVRYACATVMGLVLVMRGSSLSGGWADFPADARDTVWRVFSLGLAVVVGWYMVSRRRLGVDREESITVVPAPRWLLVVALLAFLNGLTPYLGVKTTYSWNMYSNLVTAPGYENGLLIPTAWRWTDRQGDLVTVLSSSDPGLNVYAERRYLLTFTALRAYTSTRPDARLVYARDRTIREVPSTRADPVLSRPVGGWEKRLFAYRAVDSGAPARCQPYFLPAG</sequence>
<keyword evidence="2" id="KW-0472">Membrane</keyword>
<feature type="transmembrane region" description="Helical" evidence="2">
    <location>
        <begin position="113"/>
        <end position="133"/>
    </location>
</feature>
<feature type="transmembrane region" description="Helical" evidence="2">
    <location>
        <begin position="287"/>
        <end position="309"/>
    </location>
</feature>
<name>A0A6J6XBZ9_9ZZZZ</name>
<evidence type="ECO:0000256" key="2">
    <source>
        <dbReference type="SAM" id="Phobius"/>
    </source>
</evidence>
<feature type="transmembrane region" description="Helical" evidence="2">
    <location>
        <begin position="321"/>
        <end position="339"/>
    </location>
</feature>
<feature type="transmembrane region" description="Helical" evidence="2">
    <location>
        <begin position="256"/>
        <end position="275"/>
    </location>
</feature>
<feature type="transmembrane region" description="Helical" evidence="2">
    <location>
        <begin position="37"/>
        <end position="56"/>
    </location>
</feature>